<dbReference type="PANTHER" id="PTHR40761:SF1">
    <property type="entry name" value="CONSERVED INTEGRAL MEMBRANE ALANINE VALINE AND LEUCINE RICH PROTEIN-RELATED"/>
    <property type="match status" value="1"/>
</dbReference>
<feature type="signal peptide" evidence="3">
    <location>
        <begin position="1"/>
        <end position="25"/>
    </location>
</feature>
<evidence type="ECO:0000313" key="4">
    <source>
        <dbReference type="EMBL" id="TXR55360.1"/>
    </source>
</evidence>
<dbReference type="Proteomes" id="UP000321234">
    <property type="component" value="Unassembled WGS sequence"/>
</dbReference>
<dbReference type="NCBIfam" id="NF038012">
    <property type="entry name" value="DMT_1"/>
    <property type="match status" value="1"/>
</dbReference>
<keyword evidence="2" id="KW-0812">Transmembrane</keyword>
<evidence type="ECO:0000256" key="3">
    <source>
        <dbReference type="SAM" id="SignalP"/>
    </source>
</evidence>
<keyword evidence="2" id="KW-1133">Transmembrane helix</keyword>
<feature type="transmembrane region" description="Helical" evidence="2">
    <location>
        <begin position="258"/>
        <end position="279"/>
    </location>
</feature>
<dbReference type="EMBL" id="VKAC01000009">
    <property type="protein sequence ID" value="TXR55360.1"/>
    <property type="molecule type" value="Genomic_DNA"/>
</dbReference>
<feature type="region of interest" description="Disordered" evidence="1">
    <location>
        <begin position="284"/>
        <end position="307"/>
    </location>
</feature>
<evidence type="ECO:0000313" key="5">
    <source>
        <dbReference type="Proteomes" id="UP000321234"/>
    </source>
</evidence>
<dbReference type="OrthoDB" id="5188924at2"/>
<proteinExistence type="predicted"/>
<organism evidence="4 5">
    <name type="scientific">Quadrisphaera setariae</name>
    <dbReference type="NCBI Taxonomy" id="2593304"/>
    <lineage>
        <taxon>Bacteria</taxon>
        <taxon>Bacillati</taxon>
        <taxon>Actinomycetota</taxon>
        <taxon>Actinomycetes</taxon>
        <taxon>Kineosporiales</taxon>
        <taxon>Kineosporiaceae</taxon>
        <taxon>Quadrisphaera</taxon>
    </lineage>
</organism>
<feature type="transmembrane region" description="Helical" evidence="2">
    <location>
        <begin position="49"/>
        <end position="69"/>
    </location>
</feature>
<protein>
    <recommendedName>
        <fullName evidence="6">Magnesium transporter NIPA</fullName>
    </recommendedName>
</protein>
<reference evidence="4 5" key="1">
    <citation type="submission" date="2019-07" db="EMBL/GenBank/DDBJ databases">
        <title>Quadrisphaera sp. strain DD2A genome sequencing and assembly.</title>
        <authorList>
            <person name="Kim I."/>
        </authorList>
    </citation>
    <scope>NUCLEOTIDE SEQUENCE [LARGE SCALE GENOMIC DNA]</scope>
    <source>
        <strain evidence="4 5">DD2A</strain>
    </source>
</reference>
<evidence type="ECO:0000256" key="1">
    <source>
        <dbReference type="SAM" id="MobiDB-lite"/>
    </source>
</evidence>
<dbReference type="AlphaFoldDB" id="A0A5C8ZEY0"/>
<evidence type="ECO:0000256" key="2">
    <source>
        <dbReference type="SAM" id="Phobius"/>
    </source>
</evidence>
<feature type="transmembrane region" description="Helical" evidence="2">
    <location>
        <begin position="201"/>
        <end position="221"/>
    </location>
</feature>
<comment type="caution">
    <text evidence="4">The sequence shown here is derived from an EMBL/GenBank/DDBJ whole genome shotgun (WGS) entry which is preliminary data.</text>
</comment>
<accession>A0A5C8ZEY0</accession>
<feature type="chain" id="PRO_5039349900" description="Magnesium transporter NIPA" evidence="3">
    <location>
        <begin position="26"/>
        <end position="307"/>
    </location>
</feature>
<sequence>MRADIWLALASAACFALSTVAQHRAAVEHADEGTGTSPLRLVVRLARSPLWLVGLVAAVAALLLQALALSKGALVVVQPILLLGLLLALPLSDALARRMPGRGEVLAALAVLVGLALFIVAADPDRGVPVARQGHLLVTAGGWTALALLAALLGETVLRGRKALLLGLSGGALIGVSSALLKQVVGLFGRGPLDALLDPAFAGVVLTGVAGLIATQAGYAAGHLSASQPAHSIAEPAVAAAIGATAFAEHLATGALPLLGQVAGALLMVAGVIAIAAVVPDLHDDPHDGSRGRPERTGRPGAERGVA</sequence>
<keyword evidence="5" id="KW-1185">Reference proteome</keyword>
<feature type="transmembrane region" description="Helical" evidence="2">
    <location>
        <begin position="105"/>
        <end position="122"/>
    </location>
</feature>
<feature type="transmembrane region" description="Helical" evidence="2">
    <location>
        <begin position="163"/>
        <end position="181"/>
    </location>
</feature>
<feature type="transmembrane region" description="Helical" evidence="2">
    <location>
        <begin position="134"/>
        <end position="154"/>
    </location>
</feature>
<evidence type="ECO:0008006" key="6">
    <source>
        <dbReference type="Google" id="ProtNLM"/>
    </source>
</evidence>
<gene>
    <name evidence="4" type="ORF">FMM08_16010</name>
</gene>
<keyword evidence="2" id="KW-0472">Membrane</keyword>
<dbReference type="RefSeq" id="WP_147927366.1">
    <property type="nucleotide sequence ID" value="NZ_VKAC01000009.1"/>
</dbReference>
<keyword evidence="3" id="KW-0732">Signal</keyword>
<dbReference type="PANTHER" id="PTHR40761">
    <property type="entry name" value="CONSERVED INTEGRAL MEMBRANE ALANINE VALINE AND LEUCINE RICH PROTEIN-RELATED"/>
    <property type="match status" value="1"/>
</dbReference>
<name>A0A5C8ZEY0_9ACTN</name>